<protein>
    <submittedName>
        <fullName evidence="3">Transposase</fullName>
    </submittedName>
</protein>
<feature type="domain" description="WYL" evidence="1">
    <location>
        <begin position="42"/>
        <end position="107"/>
    </location>
</feature>
<comment type="caution">
    <text evidence="3">The sequence shown here is derived from an EMBL/GenBank/DDBJ whole genome shotgun (WGS) entry which is preliminary data.</text>
</comment>
<reference evidence="4" key="1">
    <citation type="submission" date="2017-11" db="EMBL/GenBank/DDBJ databases">
        <authorList>
            <person name="Watanabe M."/>
            <person name="Kojima H."/>
        </authorList>
    </citation>
    <scope>NUCLEOTIDE SEQUENCE [LARGE SCALE GENOMIC DNA]</scope>
    <source>
        <strain evidence="4">Tokyo 01</strain>
    </source>
</reference>
<evidence type="ECO:0000259" key="1">
    <source>
        <dbReference type="Pfam" id="PF13280"/>
    </source>
</evidence>
<accession>A0A401FXB4</accession>
<sequence length="213" mass="25376">MYFSDYLRGQSLAGLYRKEREWSDLYVTDLDRFFRPRLNSAVLKTLISALRRREVVMADYRKKDLEAGEQSLRSISPNHLVFADNRYHIRAYCHVKQKHLDFVLSRTDSSEIRSEDWVSSKEDHEWNRSVELSFQPNPDLPESVRQAIVKNYESDEAEMRKITCRQAIAFYIKRKFLAKSDKYQKPLWVLVKKRGVASVLYRLNISNKIRYKT</sequence>
<name>A0A401FXB4_9BACT</name>
<dbReference type="PANTHER" id="PTHR34580">
    <property type="match status" value="1"/>
</dbReference>
<dbReference type="Pfam" id="PF13280">
    <property type="entry name" value="WYL"/>
    <property type="match status" value="1"/>
</dbReference>
<evidence type="ECO:0000259" key="2">
    <source>
        <dbReference type="Pfam" id="PF26107"/>
    </source>
</evidence>
<evidence type="ECO:0000313" key="3">
    <source>
        <dbReference type="EMBL" id="GBC61574.1"/>
    </source>
</evidence>
<keyword evidence="4" id="KW-1185">Reference proteome</keyword>
<dbReference type="PROSITE" id="PS52050">
    <property type="entry name" value="WYL"/>
    <property type="match status" value="1"/>
</dbReference>
<gene>
    <name evidence="3" type="ORF">DENIS_2536</name>
</gene>
<dbReference type="RefSeq" id="WP_166405064.1">
    <property type="nucleotide sequence ID" value="NZ_BEXT01000001.1"/>
</dbReference>
<feature type="domain" description="DNA-binding transcriptional repressor CapW C-terminal dimerisation" evidence="2">
    <location>
        <begin position="130"/>
        <end position="181"/>
    </location>
</feature>
<evidence type="ECO:0000313" key="4">
    <source>
        <dbReference type="Proteomes" id="UP000288096"/>
    </source>
</evidence>
<dbReference type="PANTHER" id="PTHR34580:SF3">
    <property type="entry name" value="PROTEIN PAFB"/>
    <property type="match status" value="1"/>
</dbReference>
<dbReference type="AlphaFoldDB" id="A0A401FXB4"/>
<dbReference type="EMBL" id="BEXT01000001">
    <property type="protein sequence ID" value="GBC61574.1"/>
    <property type="molecule type" value="Genomic_DNA"/>
</dbReference>
<dbReference type="InterPro" id="IPR059020">
    <property type="entry name" value="CapW_CTD"/>
</dbReference>
<dbReference type="InterPro" id="IPR026881">
    <property type="entry name" value="WYL_dom"/>
</dbReference>
<dbReference type="Pfam" id="PF26107">
    <property type="entry name" value="BrxR_CTD"/>
    <property type="match status" value="1"/>
</dbReference>
<dbReference type="InterPro" id="IPR051534">
    <property type="entry name" value="CBASS_pafABC_assoc_protein"/>
</dbReference>
<organism evidence="3 4">
    <name type="scientific">Desulfonema ishimotonii</name>
    <dbReference type="NCBI Taxonomy" id="45657"/>
    <lineage>
        <taxon>Bacteria</taxon>
        <taxon>Pseudomonadati</taxon>
        <taxon>Thermodesulfobacteriota</taxon>
        <taxon>Desulfobacteria</taxon>
        <taxon>Desulfobacterales</taxon>
        <taxon>Desulfococcaceae</taxon>
        <taxon>Desulfonema</taxon>
    </lineage>
</organism>
<dbReference type="Proteomes" id="UP000288096">
    <property type="component" value="Unassembled WGS sequence"/>
</dbReference>
<proteinExistence type="predicted"/>
<reference evidence="4" key="2">
    <citation type="submission" date="2019-01" db="EMBL/GenBank/DDBJ databases">
        <title>Genome sequence of Desulfonema ishimotonii strain Tokyo 01.</title>
        <authorList>
            <person name="Fukui M."/>
        </authorList>
    </citation>
    <scope>NUCLEOTIDE SEQUENCE [LARGE SCALE GENOMIC DNA]</scope>
    <source>
        <strain evidence="4">Tokyo 01</strain>
    </source>
</reference>